<dbReference type="AlphaFoldDB" id="A0A4S8LYW5"/>
<dbReference type="GO" id="GO:0008289">
    <property type="term" value="F:lipid binding"/>
    <property type="evidence" value="ECO:0007669"/>
    <property type="project" value="TreeGrafter"/>
</dbReference>
<feature type="compositionally biased region" description="Low complexity" evidence="5">
    <location>
        <begin position="451"/>
        <end position="470"/>
    </location>
</feature>
<organism evidence="7 8">
    <name type="scientific">Dendrothele bispora (strain CBS 962.96)</name>
    <dbReference type="NCBI Taxonomy" id="1314807"/>
    <lineage>
        <taxon>Eukaryota</taxon>
        <taxon>Fungi</taxon>
        <taxon>Dikarya</taxon>
        <taxon>Basidiomycota</taxon>
        <taxon>Agaricomycotina</taxon>
        <taxon>Agaricomycetes</taxon>
        <taxon>Agaricomycetidae</taxon>
        <taxon>Agaricales</taxon>
        <taxon>Agaricales incertae sedis</taxon>
        <taxon>Dendrothele</taxon>
    </lineage>
</organism>
<dbReference type="SUPFAM" id="SSF50044">
    <property type="entry name" value="SH3-domain"/>
    <property type="match status" value="1"/>
</dbReference>
<evidence type="ECO:0000256" key="4">
    <source>
        <dbReference type="PROSITE-ProRule" id="PRU00192"/>
    </source>
</evidence>
<feature type="region of interest" description="Disordered" evidence="5">
    <location>
        <begin position="437"/>
        <end position="484"/>
    </location>
</feature>
<reference evidence="7 8" key="1">
    <citation type="journal article" date="2019" name="Nat. Ecol. Evol.">
        <title>Megaphylogeny resolves global patterns of mushroom evolution.</title>
        <authorList>
            <person name="Varga T."/>
            <person name="Krizsan K."/>
            <person name="Foldi C."/>
            <person name="Dima B."/>
            <person name="Sanchez-Garcia M."/>
            <person name="Sanchez-Ramirez S."/>
            <person name="Szollosi G.J."/>
            <person name="Szarkandi J.G."/>
            <person name="Papp V."/>
            <person name="Albert L."/>
            <person name="Andreopoulos W."/>
            <person name="Angelini C."/>
            <person name="Antonin V."/>
            <person name="Barry K.W."/>
            <person name="Bougher N.L."/>
            <person name="Buchanan P."/>
            <person name="Buyck B."/>
            <person name="Bense V."/>
            <person name="Catcheside P."/>
            <person name="Chovatia M."/>
            <person name="Cooper J."/>
            <person name="Damon W."/>
            <person name="Desjardin D."/>
            <person name="Finy P."/>
            <person name="Geml J."/>
            <person name="Haridas S."/>
            <person name="Hughes K."/>
            <person name="Justo A."/>
            <person name="Karasinski D."/>
            <person name="Kautmanova I."/>
            <person name="Kiss B."/>
            <person name="Kocsube S."/>
            <person name="Kotiranta H."/>
            <person name="LaButti K.M."/>
            <person name="Lechner B.E."/>
            <person name="Liimatainen K."/>
            <person name="Lipzen A."/>
            <person name="Lukacs Z."/>
            <person name="Mihaltcheva S."/>
            <person name="Morgado L.N."/>
            <person name="Niskanen T."/>
            <person name="Noordeloos M.E."/>
            <person name="Ohm R.A."/>
            <person name="Ortiz-Santana B."/>
            <person name="Ovrebo C."/>
            <person name="Racz N."/>
            <person name="Riley R."/>
            <person name="Savchenko A."/>
            <person name="Shiryaev A."/>
            <person name="Soop K."/>
            <person name="Spirin V."/>
            <person name="Szebenyi C."/>
            <person name="Tomsovsky M."/>
            <person name="Tulloss R.E."/>
            <person name="Uehling J."/>
            <person name="Grigoriev I.V."/>
            <person name="Vagvolgyi C."/>
            <person name="Papp T."/>
            <person name="Martin F.M."/>
            <person name="Miettinen O."/>
            <person name="Hibbett D.S."/>
            <person name="Nagy L.G."/>
        </authorList>
    </citation>
    <scope>NUCLEOTIDE SEQUENCE [LARGE SCALE GENOMIC DNA]</scope>
    <source>
        <strain evidence="7 8">CBS 962.96</strain>
    </source>
</reference>
<evidence type="ECO:0000256" key="1">
    <source>
        <dbReference type="ARBA" id="ARBA00004496"/>
    </source>
</evidence>
<feature type="compositionally biased region" description="Pro residues" evidence="5">
    <location>
        <begin position="314"/>
        <end position="334"/>
    </location>
</feature>
<name>A0A4S8LYW5_DENBC</name>
<evidence type="ECO:0000313" key="7">
    <source>
        <dbReference type="EMBL" id="THU94691.1"/>
    </source>
</evidence>
<keyword evidence="8" id="KW-1185">Reference proteome</keyword>
<dbReference type="Gene3D" id="1.20.1280.170">
    <property type="entry name" value="Exocyst complex component Exo70"/>
    <property type="match status" value="1"/>
</dbReference>
<evidence type="ECO:0000256" key="3">
    <source>
        <dbReference type="ARBA" id="ARBA00022490"/>
    </source>
</evidence>
<dbReference type="GO" id="GO:0005737">
    <property type="term" value="C:cytoplasm"/>
    <property type="evidence" value="ECO:0007669"/>
    <property type="project" value="UniProtKB-SubCell"/>
</dbReference>
<dbReference type="PROSITE" id="PS50002">
    <property type="entry name" value="SH3"/>
    <property type="match status" value="1"/>
</dbReference>
<feature type="domain" description="SH3" evidence="6">
    <location>
        <begin position="337"/>
        <end position="397"/>
    </location>
</feature>
<dbReference type="SMART" id="SM00326">
    <property type="entry name" value="SH3"/>
    <property type="match status" value="1"/>
</dbReference>
<feature type="region of interest" description="Disordered" evidence="5">
    <location>
        <begin position="295"/>
        <end position="337"/>
    </location>
</feature>
<sequence length="543" mass="57862">MNQDHIPINSRLTKTLLEKLNAFIAFKANARDSSDTMPTSPQALSLLPSYLPCACWPPSCELYPFHPTHPSHPAAPSIFSCLKEAQRGYADMRGTWTRCFLKSSGKHILDCTETGIAPIEIGEEFGSWTQSVFSIARDKHDLLVELSAIPGQAGPSYTLLLHSVLAMFGTTSTLLVTLVKRSLHKYGFVALTSVGGGREAERVGRGRKESNEFRDALQTIKSLCLRLFPEVLADVKLPPSMASANKFGDRNTGLADTTTNTVAFLNRNVEVFSASTDDPFSLGDGNQKMGKAIASKPIPVATPKPAATNESRAPPAPPRAAAAPPPPPPPPSPLAEPEVSMYKAKYAFQGEEGEMSLKKDELVEVIKKVNDGNGWWLIKKDGIEGWAPSNYLELVQPKAAPAAPPPPPQAPKHAPVAAAVKPKPVVPSAVTANANAKPVSVSPGMAPANGSAAPWKKTASTASTSADDSPGLSRPSSALGGRPVAAKPKPPAVMNFSCPCLLCLGVPITFHSYFYFFIISHHHLPFLISSASPSIITISFSLD</sequence>
<proteinExistence type="predicted"/>
<dbReference type="EMBL" id="ML179218">
    <property type="protein sequence ID" value="THU94691.1"/>
    <property type="molecule type" value="Genomic_DNA"/>
</dbReference>
<feature type="region of interest" description="Disordered" evidence="5">
    <location>
        <begin position="398"/>
        <end position="417"/>
    </location>
</feature>
<accession>A0A4S8LYW5</accession>
<dbReference type="GO" id="GO:0051666">
    <property type="term" value="P:actin cortical patch localization"/>
    <property type="evidence" value="ECO:0007669"/>
    <property type="project" value="InterPro"/>
</dbReference>
<evidence type="ECO:0000313" key="8">
    <source>
        <dbReference type="Proteomes" id="UP000297245"/>
    </source>
</evidence>
<comment type="subcellular location">
    <subcellularLocation>
        <location evidence="1">Cytoplasm</location>
    </subcellularLocation>
</comment>
<evidence type="ECO:0000259" key="6">
    <source>
        <dbReference type="PROSITE" id="PS50002"/>
    </source>
</evidence>
<gene>
    <name evidence="7" type="ORF">K435DRAFT_860320</name>
</gene>
<dbReference type="PANTHER" id="PTHR47174">
    <property type="entry name" value="BRIDGING INTEGRATOR 3"/>
    <property type="match status" value="1"/>
</dbReference>
<dbReference type="GO" id="GO:0006897">
    <property type="term" value="P:endocytosis"/>
    <property type="evidence" value="ECO:0007669"/>
    <property type="project" value="InterPro"/>
</dbReference>
<evidence type="ECO:0000256" key="5">
    <source>
        <dbReference type="SAM" id="MobiDB-lite"/>
    </source>
</evidence>
<dbReference type="InterPro" id="IPR001452">
    <property type="entry name" value="SH3_domain"/>
</dbReference>
<protein>
    <recommendedName>
        <fullName evidence="6">SH3 domain-containing protein</fullName>
    </recommendedName>
</protein>
<dbReference type="InterPro" id="IPR036028">
    <property type="entry name" value="SH3-like_dom_sf"/>
</dbReference>
<dbReference type="Proteomes" id="UP000297245">
    <property type="component" value="Unassembled WGS sequence"/>
</dbReference>
<dbReference type="GO" id="GO:0015629">
    <property type="term" value="C:actin cytoskeleton"/>
    <property type="evidence" value="ECO:0007669"/>
    <property type="project" value="TreeGrafter"/>
</dbReference>
<dbReference type="PANTHER" id="PTHR47174:SF3">
    <property type="entry name" value="BRIDGING INTEGRATOR 3"/>
    <property type="match status" value="1"/>
</dbReference>
<dbReference type="InterPro" id="IPR046982">
    <property type="entry name" value="BIN3/RVS161-like"/>
</dbReference>
<dbReference type="GO" id="GO:0097320">
    <property type="term" value="P:plasma membrane tubulation"/>
    <property type="evidence" value="ECO:0007669"/>
    <property type="project" value="TreeGrafter"/>
</dbReference>
<keyword evidence="2 4" id="KW-0728">SH3 domain</keyword>
<keyword evidence="3" id="KW-0963">Cytoplasm</keyword>
<dbReference type="Gene3D" id="2.30.30.40">
    <property type="entry name" value="SH3 Domains"/>
    <property type="match status" value="1"/>
</dbReference>
<dbReference type="OrthoDB" id="1922221at2759"/>
<dbReference type="Pfam" id="PF14604">
    <property type="entry name" value="SH3_9"/>
    <property type="match status" value="1"/>
</dbReference>
<evidence type="ECO:0000256" key="2">
    <source>
        <dbReference type="ARBA" id="ARBA00022443"/>
    </source>
</evidence>